<reference evidence="6" key="2">
    <citation type="submission" date="2020-09" db="EMBL/GenBank/DDBJ databases">
        <authorList>
            <person name="Sun Q."/>
            <person name="Zhou Y."/>
        </authorList>
    </citation>
    <scope>NUCLEOTIDE SEQUENCE</scope>
    <source>
        <strain evidence="6">CGMCC 1.15367</strain>
    </source>
</reference>
<dbReference type="SMART" id="SM01008">
    <property type="entry name" value="Ald_Xan_dh_C"/>
    <property type="match status" value="1"/>
</dbReference>
<reference evidence="6" key="1">
    <citation type="journal article" date="2014" name="Int. J. Syst. Evol. Microbiol.">
        <title>Complete genome sequence of Corynebacterium casei LMG S-19264T (=DSM 44701T), isolated from a smear-ripened cheese.</title>
        <authorList>
            <consortium name="US DOE Joint Genome Institute (JGI-PGF)"/>
            <person name="Walter F."/>
            <person name="Albersmeier A."/>
            <person name="Kalinowski J."/>
            <person name="Ruckert C."/>
        </authorList>
    </citation>
    <scope>NUCLEOTIDE SEQUENCE</scope>
    <source>
        <strain evidence="6">CGMCC 1.15367</strain>
    </source>
</reference>
<organism evidence="6 7">
    <name type="scientific">Aureimonas endophytica</name>
    <dbReference type="NCBI Taxonomy" id="2027858"/>
    <lineage>
        <taxon>Bacteria</taxon>
        <taxon>Pseudomonadati</taxon>
        <taxon>Pseudomonadota</taxon>
        <taxon>Alphaproteobacteria</taxon>
        <taxon>Hyphomicrobiales</taxon>
        <taxon>Aurantimonadaceae</taxon>
        <taxon>Aureimonas</taxon>
    </lineage>
</organism>
<evidence type="ECO:0000313" key="6">
    <source>
        <dbReference type="EMBL" id="GGE04019.1"/>
    </source>
</evidence>
<proteinExistence type="predicted"/>
<evidence type="ECO:0000259" key="5">
    <source>
        <dbReference type="PROSITE" id="PS51007"/>
    </source>
</evidence>
<dbReference type="InterPro" id="IPR046867">
    <property type="entry name" value="AldOxase/xan_DH_MoCoBD2"/>
</dbReference>
<protein>
    <submittedName>
        <fullName evidence="6">Aldehyde dehydrogenase</fullName>
    </submittedName>
</protein>
<dbReference type="Pfam" id="PF02738">
    <property type="entry name" value="MoCoBD_1"/>
    <property type="match status" value="1"/>
</dbReference>
<name>A0A916ZN90_9HYPH</name>
<dbReference type="InterPro" id="IPR000674">
    <property type="entry name" value="Ald_Oxase/Xan_DH_a/b"/>
</dbReference>
<dbReference type="Gene3D" id="1.10.760.10">
    <property type="entry name" value="Cytochrome c-like domain"/>
    <property type="match status" value="2"/>
</dbReference>
<gene>
    <name evidence="6" type="ORF">GCM10011390_23700</name>
</gene>
<evidence type="ECO:0000256" key="2">
    <source>
        <dbReference type="ARBA" id="ARBA00022723"/>
    </source>
</evidence>
<dbReference type="SUPFAM" id="SSF54665">
    <property type="entry name" value="CO dehydrogenase molybdoprotein N-domain-like"/>
    <property type="match status" value="1"/>
</dbReference>
<dbReference type="GO" id="GO:0016491">
    <property type="term" value="F:oxidoreductase activity"/>
    <property type="evidence" value="ECO:0007669"/>
    <property type="project" value="InterPro"/>
</dbReference>
<dbReference type="Pfam" id="PF20256">
    <property type="entry name" value="MoCoBD_2"/>
    <property type="match status" value="2"/>
</dbReference>
<dbReference type="InterPro" id="IPR036856">
    <property type="entry name" value="Ald_Oxase/Xan_DH_a/b_sf"/>
</dbReference>
<dbReference type="Gene3D" id="3.90.1170.50">
    <property type="entry name" value="Aldehyde oxidase/xanthine dehydrogenase, a/b hammerhead"/>
    <property type="match status" value="1"/>
</dbReference>
<keyword evidence="7" id="KW-1185">Reference proteome</keyword>
<sequence length="1152" mass="121163">MVRPLAGRDELFLAVAADGGVTAFNGHVDLGTGIRTALAQIVAEELDVPFGRVRMVLGSTAAAPNQGATIASETIQVTAEPLRRAAATARAHLLRLAGARLGVPPESLAVEDGVVSVGEGSNLFVAYGDLVAGGAATRIAIDPDVPLKPSSAHRIVGRSQARTDIPAKATGTFTYVHDVRLPGMLHGRVVRPPHAGFDVGPHVGASLVAVNDASVAGLPGLVAVVVVGDFVGVVATREEQAIEAMRRLDVTWREPPRIPDLNRPEAALRDNPAAARRLAEEGDVERALAGATQAMDRTYVWPYQMHGSIGPSCAVADWREDGLTVWSGTQNPYPMRADLSRLLDLAEERIVVERLEAAGCYGRNCADDVTADAALLSRAVRRPVRVQLTREQEHGWEPKGAGQVVDVRGGLDQEGGPAFYDFETRYPSNLAPTLPLILTGKVPPVAEVAQMGDRTAIPPYSFPNLRVTVHDMPPIARASWFRGVSAMPNTFAHESFIDELAAAAKVDPIEYRLRYLTDPRAIDLVRAVAARAEWRPHAEPCTHGGDGDILYGRGFAYAVYVHGKFPGTAAAWAAWVADVAVNRATGEIAVTRVVCGQDTGQVVNPDGVRHQIHGNVIQSTSRVLKEEVRFSETGVAALEWGAYPILQFPDVPEIDVLMVPRPDEPPLGAGESASVPSAAAICNAVFDATGIRFRELPLTPEKVRAALNPLPAPMRHQESPRPAKRRWFRPMAGALAGALAAGAAVLPFRSAIPPVERPAAGVFSPATIEEGRIAAAAGACNICHAGTDGQPFAGGRSLATPFGTVYASNITPDVGSGIGAWSYPAFERAMRQGVSRDGHHLYPAHPYTSFAKASERDLQALYAYLMAQPAVGAEVPRTNLRFPFNIRPLMAGWNALFLSSAPVPAAPGRDAEWHRGAELVEGLGHCSACHSPRNALGAEVKGAAHLTGGVVDGWQAHSLRGGPAPVAWTGQALYDYLRTGHSAEHGSAAGPMAHVVESLKAVPDEDIRAMARYLATLSEAPASADEASAAAARTVAASEAAKSGAMLAAPSGARTFEGACAACHTSGAPIASLALNTALHSDSPDNAIRAILGGVPAHSGTPGEAMPAFGAALDDRAIADLIDYLRARFAPDKPSWRGLPAAVAAARTAPHS</sequence>
<dbReference type="GO" id="GO:0009055">
    <property type="term" value="F:electron transfer activity"/>
    <property type="evidence" value="ECO:0007669"/>
    <property type="project" value="InterPro"/>
</dbReference>
<dbReference type="InterPro" id="IPR008274">
    <property type="entry name" value="AldOxase/xan_DH_MoCoBD1"/>
</dbReference>
<feature type="domain" description="Cytochrome c" evidence="5">
    <location>
        <begin position="1047"/>
        <end position="1129"/>
    </location>
</feature>
<keyword evidence="2 4" id="KW-0479">Metal-binding</keyword>
<feature type="domain" description="Cytochrome c" evidence="5">
    <location>
        <begin position="766"/>
        <end position="869"/>
    </location>
</feature>
<dbReference type="Pfam" id="PF13442">
    <property type="entry name" value="Cytochrome_CBB3"/>
    <property type="match status" value="1"/>
</dbReference>
<comment type="caution">
    <text evidence="6">The sequence shown here is derived from an EMBL/GenBank/DDBJ whole genome shotgun (WGS) entry which is preliminary data.</text>
</comment>
<evidence type="ECO:0000313" key="7">
    <source>
        <dbReference type="Proteomes" id="UP000644699"/>
    </source>
</evidence>
<dbReference type="GO" id="GO:0020037">
    <property type="term" value="F:heme binding"/>
    <property type="evidence" value="ECO:0007669"/>
    <property type="project" value="InterPro"/>
</dbReference>
<dbReference type="EMBL" id="BMIQ01000003">
    <property type="protein sequence ID" value="GGE04019.1"/>
    <property type="molecule type" value="Genomic_DNA"/>
</dbReference>
<dbReference type="PANTHER" id="PTHR47495:SF1">
    <property type="entry name" value="BLL3820 PROTEIN"/>
    <property type="match status" value="1"/>
</dbReference>
<dbReference type="AlphaFoldDB" id="A0A916ZN90"/>
<feature type="domain" description="Cytochrome c" evidence="5">
    <location>
        <begin position="911"/>
        <end position="1018"/>
    </location>
</feature>
<evidence type="ECO:0000256" key="1">
    <source>
        <dbReference type="ARBA" id="ARBA00022617"/>
    </source>
</evidence>
<dbReference type="InterPro" id="IPR009056">
    <property type="entry name" value="Cyt_c-like_dom"/>
</dbReference>
<dbReference type="PANTHER" id="PTHR47495">
    <property type="entry name" value="ALDEHYDE DEHYDROGENASE"/>
    <property type="match status" value="1"/>
</dbReference>
<keyword evidence="1 4" id="KW-0349">Heme</keyword>
<dbReference type="SUPFAM" id="SSF46626">
    <property type="entry name" value="Cytochrome c"/>
    <property type="match status" value="3"/>
</dbReference>
<dbReference type="InterPro" id="IPR037165">
    <property type="entry name" value="AldOxase/xan_DH_Mopterin-bd_sf"/>
</dbReference>
<dbReference type="PROSITE" id="PS51007">
    <property type="entry name" value="CYTC"/>
    <property type="match status" value="3"/>
</dbReference>
<keyword evidence="3 4" id="KW-0408">Iron</keyword>
<dbReference type="Proteomes" id="UP000644699">
    <property type="component" value="Unassembled WGS sequence"/>
</dbReference>
<dbReference type="InterPro" id="IPR036909">
    <property type="entry name" value="Cyt_c-like_dom_sf"/>
</dbReference>
<evidence type="ECO:0000256" key="3">
    <source>
        <dbReference type="ARBA" id="ARBA00023004"/>
    </source>
</evidence>
<dbReference type="Gene3D" id="3.30.365.10">
    <property type="entry name" value="Aldehyde oxidase/xanthine dehydrogenase, molybdopterin binding domain"/>
    <property type="match status" value="4"/>
</dbReference>
<dbReference type="InterPro" id="IPR052516">
    <property type="entry name" value="N-heterocyclic_Hydroxylase"/>
</dbReference>
<dbReference type="GO" id="GO:0046872">
    <property type="term" value="F:metal ion binding"/>
    <property type="evidence" value="ECO:0007669"/>
    <property type="project" value="UniProtKB-KW"/>
</dbReference>
<accession>A0A916ZN90</accession>
<evidence type="ECO:0000256" key="4">
    <source>
        <dbReference type="PROSITE-ProRule" id="PRU00433"/>
    </source>
</evidence>
<dbReference type="SUPFAM" id="SSF56003">
    <property type="entry name" value="Molybdenum cofactor-binding domain"/>
    <property type="match status" value="2"/>
</dbReference>